<feature type="compositionally biased region" description="Low complexity" evidence="3">
    <location>
        <begin position="168"/>
        <end position="192"/>
    </location>
</feature>
<proteinExistence type="predicted"/>
<accession>A0A7S1XRL9</accession>
<dbReference type="GO" id="GO:0005737">
    <property type="term" value="C:cytoplasm"/>
    <property type="evidence" value="ECO:0007669"/>
    <property type="project" value="TreeGrafter"/>
</dbReference>
<gene>
    <name evidence="4" type="ORF">PPAR1163_LOCUS13016</name>
</gene>
<evidence type="ECO:0000256" key="3">
    <source>
        <dbReference type="SAM" id="MobiDB-lite"/>
    </source>
</evidence>
<feature type="region of interest" description="Disordered" evidence="3">
    <location>
        <begin position="36"/>
        <end position="56"/>
    </location>
</feature>
<feature type="region of interest" description="Disordered" evidence="3">
    <location>
        <begin position="88"/>
        <end position="127"/>
    </location>
</feature>
<name>A0A7S1XRL9_9STRA</name>
<keyword evidence="1" id="KW-0433">Leucine-rich repeat</keyword>
<evidence type="ECO:0000256" key="1">
    <source>
        <dbReference type="ARBA" id="ARBA00022614"/>
    </source>
</evidence>
<keyword evidence="2" id="KW-0677">Repeat</keyword>
<feature type="compositionally biased region" description="Basic residues" evidence="3">
    <location>
        <begin position="97"/>
        <end position="116"/>
    </location>
</feature>
<protein>
    <submittedName>
        <fullName evidence="4">Uncharacterized protein</fullName>
    </submittedName>
</protein>
<organism evidence="4">
    <name type="scientific">Phaeomonas parva</name>
    <dbReference type="NCBI Taxonomy" id="124430"/>
    <lineage>
        <taxon>Eukaryota</taxon>
        <taxon>Sar</taxon>
        <taxon>Stramenopiles</taxon>
        <taxon>Ochrophyta</taxon>
        <taxon>Pinguiophyceae</taxon>
        <taxon>Pinguiochrysidales</taxon>
        <taxon>Pinguiochrysidaceae</taxon>
        <taxon>Phaeomonas</taxon>
    </lineage>
</organism>
<dbReference type="AlphaFoldDB" id="A0A7S1XRL9"/>
<dbReference type="PANTHER" id="PTHR15454">
    <property type="entry name" value="NISCHARIN RELATED"/>
    <property type="match status" value="1"/>
</dbReference>
<feature type="region of interest" description="Disordered" evidence="3">
    <location>
        <begin position="168"/>
        <end position="201"/>
    </location>
</feature>
<sequence length="469" mass="50116">MGAAGSVQAAQAAYASLPDNASDVATVAAAREEVDRVVQWSSQRTDGKKTPAKTRNALKGLRTRIAANGVSKADAKAIIVELRRLVSAESAPAPAGRKGKKKGKGGRKGKGKKKGVPPRDPVDPWRQFKSAYGGRMSPAEEWQKLQRERNYAAVEIAATDGKAHVTPASFGAAPAAGDAPPSDGDAAADTTSQEAGDAVPQGPNMAFVRVARAAVSDMTFDSDVLDQLVGLSLPFNHLEAQPSVLVDLLRAKDDVKIAIRELDVQDNWLSAVPQLQRWPKLLSLNLAFNRLESPTKASFAPNLSLTLRRLSLRGCALQSLSDSGGDFILGGLNCLESLDVAQNDFPDAASLEPCKGLRGMGDFTALPNPFEQSPATQEVFKELLRSWPRLKMFNGCEHVSGLGQSSFDFFSAALERSLDADTLEASTGRTESCSCIEGNACAVPDGCKDWANRFEVARAAREENYMVVF</sequence>
<dbReference type="SUPFAM" id="SSF52058">
    <property type="entry name" value="L domain-like"/>
    <property type="match status" value="1"/>
</dbReference>
<dbReference type="EMBL" id="HBGJ01020083">
    <property type="protein sequence ID" value="CAD9254648.1"/>
    <property type="molecule type" value="Transcribed_RNA"/>
</dbReference>
<dbReference type="Gene3D" id="3.80.10.10">
    <property type="entry name" value="Ribonuclease Inhibitor"/>
    <property type="match status" value="1"/>
</dbReference>
<evidence type="ECO:0000256" key="2">
    <source>
        <dbReference type="ARBA" id="ARBA00022737"/>
    </source>
</evidence>
<dbReference type="InterPro" id="IPR032675">
    <property type="entry name" value="LRR_dom_sf"/>
</dbReference>
<reference evidence="4" key="1">
    <citation type="submission" date="2021-01" db="EMBL/GenBank/DDBJ databases">
        <authorList>
            <person name="Corre E."/>
            <person name="Pelletier E."/>
            <person name="Niang G."/>
            <person name="Scheremetjew M."/>
            <person name="Finn R."/>
            <person name="Kale V."/>
            <person name="Holt S."/>
            <person name="Cochrane G."/>
            <person name="Meng A."/>
            <person name="Brown T."/>
            <person name="Cohen L."/>
        </authorList>
    </citation>
    <scope>NUCLEOTIDE SEQUENCE</scope>
    <source>
        <strain evidence="4">CCMP2877</strain>
    </source>
</reference>
<evidence type="ECO:0000313" key="4">
    <source>
        <dbReference type="EMBL" id="CAD9254648.1"/>
    </source>
</evidence>